<comment type="caution">
    <text evidence="1">The sequence shown here is derived from an EMBL/GenBank/DDBJ whole genome shotgun (WGS) entry which is preliminary data.</text>
</comment>
<dbReference type="SUPFAM" id="SSF52025">
    <property type="entry name" value="PA domain"/>
    <property type="match status" value="1"/>
</dbReference>
<reference evidence="1 2" key="2">
    <citation type="submission" date="2019-01" db="EMBL/GenBank/DDBJ databases">
        <title>The decoding of complex shrimp genome reveals the adaptation for benthos swimmer, frequently molting mechanism and breeding impact on genome.</title>
        <authorList>
            <person name="Sun Y."/>
            <person name="Gao Y."/>
            <person name="Yu Y."/>
        </authorList>
    </citation>
    <scope>NUCLEOTIDE SEQUENCE [LARGE SCALE GENOMIC DNA]</scope>
    <source>
        <tissue evidence="1">Muscle</tissue>
    </source>
</reference>
<organism evidence="1 2">
    <name type="scientific">Penaeus vannamei</name>
    <name type="common">Whiteleg shrimp</name>
    <name type="synonym">Litopenaeus vannamei</name>
    <dbReference type="NCBI Taxonomy" id="6689"/>
    <lineage>
        <taxon>Eukaryota</taxon>
        <taxon>Metazoa</taxon>
        <taxon>Ecdysozoa</taxon>
        <taxon>Arthropoda</taxon>
        <taxon>Crustacea</taxon>
        <taxon>Multicrustacea</taxon>
        <taxon>Malacostraca</taxon>
        <taxon>Eumalacostraca</taxon>
        <taxon>Eucarida</taxon>
        <taxon>Decapoda</taxon>
        <taxon>Dendrobranchiata</taxon>
        <taxon>Penaeoidea</taxon>
        <taxon>Penaeidae</taxon>
        <taxon>Penaeus</taxon>
    </lineage>
</organism>
<evidence type="ECO:0000313" key="1">
    <source>
        <dbReference type="EMBL" id="ROT65362.1"/>
    </source>
</evidence>
<dbReference type="STRING" id="6689.A0A3R7Q0E5"/>
<accession>A0A3R7Q0E5</accession>
<evidence type="ECO:0000313" key="2">
    <source>
        <dbReference type="Proteomes" id="UP000283509"/>
    </source>
</evidence>
<dbReference type="EMBL" id="QCYY01003094">
    <property type="protein sequence ID" value="ROT65362.1"/>
    <property type="molecule type" value="Genomic_DNA"/>
</dbReference>
<protein>
    <submittedName>
        <fullName evidence="1">Uncharacterized protein</fullName>
    </submittedName>
</protein>
<sequence>MDEVHMVPYEVLLSYPSKEVPNLVRLVDQDGAATWVSAAKQKPLYSPEEAIPDVPFTFNGYAAPGNVTGAEWCTVNYGPGSRLSRNCPEEAKLTLRTGKSSPSPALAEEIFSGEYCEASNCEYQVSV</sequence>
<proteinExistence type="predicted"/>
<dbReference type="Gene3D" id="3.50.30.30">
    <property type="match status" value="1"/>
</dbReference>
<dbReference type="InterPro" id="IPR046450">
    <property type="entry name" value="PA_dom_sf"/>
</dbReference>
<dbReference type="AlphaFoldDB" id="A0A3R7Q0E5"/>
<name>A0A3R7Q0E5_PENVA</name>
<dbReference type="Proteomes" id="UP000283509">
    <property type="component" value="Unassembled WGS sequence"/>
</dbReference>
<dbReference type="OrthoDB" id="8300620at2759"/>
<reference evidence="1 2" key="1">
    <citation type="submission" date="2018-04" db="EMBL/GenBank/DDBJ databases">
        <authorList>
            <person name="Zhang X."/>
            <person name="Yuan J."/>
            <person name="Li F."/>
            <person name="Xiang J."/>
        </authorList>
    </citation>
    <scope>NUCLEOTIDE SEQUENCE [LARGE SCALE GENOMIC DNA]</scope>
    <source>
        <tissue evidence="1">Muscle</tissue>
    </source>
</reference>
<gene>
    <name evidence="1" type="ORF">C7M84_016668</name>
</gene>
<keyword evidence="2" id="KW-1185">Reference proteome</keyword>